<comment type="similarity">
    <text evidence="1">Belongs to the metallo-beta-lactamase superfamily. Class-B beta-lactamase family.</text>
</comment>
<dbReference type="SMART" id="SM00849">
    <property type="entry name" value="Lactamase_B"/>
    <property type="match status" value="1"/>
</dbReference>
<evidence type="ECO:0000256" key="1">
    <source>
        <dbReference type="ARBA" id="ARBA00005250"/>
    </source>
</evidence>
<sequence>MLAKIQEGLYAFLWESTRENNSNTFLISGDQTILIDPGYRHLFGQVRRGLSTLNLSPAKIDVVLATHGHPDHLDAASDFRKPTLFMMGQEDYLYFTKLASPSFPMPEPDILLQEGQLTIGGVQLQVLATPGHSPGSLCLYWPERKVLFSGDVAFEDGIGTTDLTGGDGVLMKDSLRKISQLEVECLLPGHGNAIVGREAVRTNFERIESYWFNYL</sequence>
<dbReference type="SUPFAM" id="SSF56281">
    <property type="entry name" value="Metallo-hydrolase/oxidoreductase"/>
    <property type="match status" value="1"/>
</dbReference>
<dbReference type="RefSeq" id="WP_093884151.1">
    <property type="nucleotide sequence ID" value="NZ_FOBS01000022.1"/>
</dbReference>
<dbReference type="Pfam" id="PF00753">
    <property type="entry name" value="Lactamase_B"/>
    <property type="match status" value="1"/>
</dbReference>
<dbReference type="Gene3D" id="3.60.15.10">
    <property type="entry name" value="Ribonuclease Z/Hydroxyacylglutathione hydrolase-like"/>
    <property type="match status" value="1"/>
</dbReference>
<protein>
    <submittedName>
        <fullName evidence="3">Glyoxylase, beta-lactamase superfamily II</fullName>
    </submittedName>
</protein>
<dbReference type="AlphaFoldDB" id="A0A1H7ZE65"/>
<reference evidence="3 4" key="1">
    <citation type="submission" date="2016-10" db="EMBL/GenBank/DDBJ databases">
        <authorList>
            <person name="de Groot N.N."/>
        </authorList>
    </citation>
    <scope>NUCLEOTIDE SEQUENCE [LARGE SCALE GENOMIC DNA]</scope>
    <source>
        <strain evidence="3 4">DSM 8423</strain>
    </source>
</reference>
<dbReference type="InterPro" id="IPR036866">
    <property type="entry name" value="RibonucZ/Hydroxyglut_hydro"/>
</dbReference>
<dbReference type="PANTHER" id="PTHR42951">
    <property type="entry name" value="METALLO-BETA-LACTAMASE DOMAIN-CONTAINING"/>
    <property type="match status" value="1"/>
</dbReference>
<dbReference type="Proteomes" id="UP000198744">
    <property type="component" value="Unassembled WGS sequence"/>
</dbReference>
<dbReference type="EMBL" id="FOBS01000022">
    <property type="protein sequence ID" value="SEM55799.1"/>
    <property type="molecule type" value="Genomic_DNA"/>
</dbReference>
<dbReference type="GO" id="GO:0017001">
    <property type="term" value="P:antibiotic catabolic process"/>
    <property type="evidence" value="ECO:0007669"/>
    <property type="project" value="UniProtKB-ARBA"/>
</dbReference>
<gene>
    <name evidence="3" type="ORF">SAMN04489760_12211</name>
</gene>
<evidence type="ECO:0000313" key="4">
    <source>
        <dbReference type="Proteomes" id="UP000198744"/>
    </source>
</evidence>
<dbReference type="STRING" id="43775.SAMN04489760_12211"/>
<proteinExistence type="inferred from homology"/>
<dbReference type="InterPro" id="IPR050855">
    <property type="entry name" value="NDM-1-like"/>
</dbReference>
<evidence type="ECO:0000313" key="3">
    <source>
        <dbReference type="EMBL" id="SEM55799.1"/>
    </source>
</evidence>
<organism evidence="3 4">
    <name type="scientific">Syntrophus gentianae</name>
    <dbReference type="NCBI Taxonomy" id="43775"/>
    <lineage>
        <taxon>Bacteria</taxon>
        <taxon>Pseudomonadati</taxon>
        <taxon>Thermodesulfobacteriota</taxon>
        <taxon>Syntrophia</taxon>
        <taxon>Syntrophales</taxon>
        <taxon>Syntrophaceae</taxon>
        <taxon>Syntrophus</taxon>
    </lineage>
</organism>
<feature type="domain" description="Metallo-beta-lactamase" evidence="2">
    <location>
        <begin position="21"/>
        <end position="190"/>
    </location>
</feature>
<name>A0A1H7ZE65_9BACT</name>
<dbReference type="PANTHER" id="PTHR42951:SF4">
    <property type="entry name" value="ACYL-COENZYME A THIOESTERASE MBLAC2"/>
    <property type="match status" value="1"/>
</dbReference>
<keyword evidence="4" id="KW-1185">Reference proteome</keyword>
<evidence type="ECO:0000259" key="2">
    <source>
        <dbReference type="SMART" id="SM00849"/>
    </source>
</evidence>
<dbReference type="OrthoDB" id="9802991at2"/>
<accession>A0A1H7ZE65</accession>
<dbReference type="InterPro" id="IPR001279">
    <property type="entry name" value="Metallo-B-lactamas"/>
</dbReference>
<dbReference type="CDD" id="cd06262">
    <property type="entry name" value="metallo-hydrolase-like_MBL-fold"/>
    <property type="match status" value="1"/>
</dbReference>